<dbReference type="Gene3D" id="3.40.50.1360">
    <property type="match status" value="1"/>
</dbReference>
<evidence type="ECO:0000256" key="2">
    <source>
        <dbReference type="ARBA" id="ARBA00023015"/>
    </source>
</evidence>
<evidence type="ECO:0000313" key="7">
    <source>
        <dbReference type="Proteomes" id="UP000254088"/>
    </source>
</evidence>
<dbReference type="AlphaFoldDB" id="A0A377E3M1"/>
<organism evidence="6 7">
    <name type="scientific">Escherichia coli</name>
    <dbReference type="NCBI Taxonomy" id="562"/>
    <lineage>
        <taxon>Bacteria</taxon>
        <taxon>Pseudomonadati</taxon>
        <taxon>Pseudomonadota</taxon>
        <taxon>Gammaproteobacteria</taxon>
        <taxon>Enterobacterales</taxon>
        <taxon>Enterobacteriaceae</taxon>
        <taxon>Escherichia</taxon>
    </lineage>
</organism>
<feature type="domain" description="Sugar-binding" evidence="5">
    <location>
        <begin position="9"/>
        <end position="67"/>
    </location>
</feature>
<keyword evidence="4" id="KW-0804">Transcription</keyword>
<keyword evidence="3" id="KW-0238">DNA-binding</keyword>
<protein>
    <submittedName>
        <fullName evidence="6">Putative sugar-binding regulatory protein</fullName>
    </submittedName>
</protein>
<sequence length="68" mass="7090">MQKVTLFTDIKIHNELIGLPLSALKTIPVRVGVAGGENKAEAIAAAMKGGYINALVTDQDTAAAILRS</sequence>
<evidence type="ECO:0000256" key="3">
    <source>
        <dbReference type="ARBA" id="ARBA00023125"/>
    </source>
</evidence>
<accession>A0A377E3M1</accession>
<comment type="similarity">
    <text evidence="1">Belongs to the SorC transcriptional regulatory family.</text>
</comment>
<dbReference type="InterPro" id="IPR051054">
    <property type="entry name" value="SorC_transcr_regulators"/>
</dbReference>
<evidence type="ECO:0000313" key="6">
    <source>
        <dbReference type="EMBL" id="STM58178.1"/>
    </source>
</evidence>
<reference evidence="6 7" key="1">
    <citation type="submission" date="2018-06" db="EMBL/GenBank/DDBJ databases">
        <authorList>
            <consortium name="Pathogen Informatics"/>
            <person name="Doyle S."/>
        </authorList>
    </citation>
    <scope>NUCLEOTIDE SEQUENCE [LARGE SCALE GENOMIC DNA]</scope>
    <source>
        <strain evidence="6 7">NCTC10429</strain>
    </source>
</reference>
<dbReference type="InterPro" id="IPR007324">
    <property type="entry name" value="Sugar-bd_dom_put"/>
</dbReference>
<evidence type="ECO:0000256" key="4">
    <source>
        <dbReference type="ARBA" id="ARBA00023163"/>
    </source>
</evidence>
<evidence type="ECO:0000259" key="5">
    <source>
        <dbReference type="Pfam" id="PF04198"/>
    </source>
</evidence>
<dbReference type="PANTHER" id="PTHR34294:SF1">
    <property type="entry name" value="TRANSCRIPTIONAL REGULATOR LSRR"/>
    <property type="match status" value="1"/>
</dbReference>
<gene>
    <name evidence="6" type="primary">lsrR_3</name>
    <name evidence="6" type="ORF">NCTC10429_04783</name>
</gene>
<evidence type="ECO:0000256" key="1">
    <source>
        <dbReference type="ARBA" id="ARBA00010466"/>
    </source>
</evidence>
<dbReference type="GO" id="GO:0003677">
    <property type="term" value="F:DNA binding"/>
    <property type="evidence" value="ECO:0007669"/>
    <property type="project" value="UniProtKB-KW"/>
</dbReference>
<keyword evidence="2" id="KW-0805">Transcription regulation</keyword>
<dbReference type="EMBL" id="UGEX01000003">
    <property type="protein sequence ID" value="STM58178.1"/>
    <property type="molecule type" value="Genomic_DNA"/>
</dbReference>
<dbReference type="SUPFAM" id="SSF100950">
    <property type="entry name" value="NagB/RpiA/CoA transferase-like"/>
    <property type="match status" value="1"/>
</dbReference>
<dbReference type="InterPro" id="IPR037171">
    <property type="entry name" value="NagB/RpiA_transferase-like"/>
</dbReference>
<dbReference type="Pfam" id="PF04198">
    <property type="entry name" value="Sugar-bind"/>
    <property type="match status" value="1"/>
</dbReference>
<dbReference type="PANTHER" id="PTHR34294">
    <property type="entry name" value="TRANSCRIPTIONAL REGULATOR-RELATED"/>
    <property type="match status" value="1"/>
</dbReference>
<dbReference type="GO" id="GO:0030246">
    <property type="term" value="F:carbohydrate binding"/>
    <property type="evidence" value="ECO:0007669"/>
    <property type="project" value="InterPro"/>
</dbReference>
<name>A0A377E3M1_ECOLX</name>
<dbReference type="Proteomes" id="UP000254088">
    <property type="component" value="Unassembled WGS sequence"/>
</dbReference>
<proteinExistence type="inferred from homology"/>